<organism evidence="1 2">
    <name type="scientific">Pyropia yezoensis</name>
    <name type="common">Susabi-nori</name>
    <name type="synonym">Porphyra yezoensis</name>
    <dbReference type="NCBI Taxonomy" id="2788"/>
    <lineage>
        <taxon>Eukaryota</taxon>
        <taxon>Rhodophyta</taxon>
        <taxon>Bangiophyceae</taxon>
        <taxon>Bangiales</taxon>
        <taxon>Bangiaceae</taxon>
        <taxon>Pyropia</taxon>
    </lineage>
</organism>
<reference evidence="1" key="1">
    <citation type="submission" date="2019-11" db="EMBL/GenBank/DDBJ databases">
        <title>Nori genome reveals adaptations in red seaweeds to the harsh intertidal environment.</title>
        <authorList>
            <person name="Wang D."/>
            <person name="Mao Y."/>
        </authorList>
    </citation>
    <scope>NUCLEOTIDE SEQUENCE</scope>
    <source>
        <tissue evidence="1">Gametophyte</tissue>
    </source>
</reference>
<accession>A0ACC3BTF6</accession>
<protein>
    <submittedName>
        <fullName evidence="1">Uncharacterized protein</fullName>
    </submittedName>
</protein>
<name>A0ACC3BTF6_PYRYE</name>
<dbReference type="EMBL" id="CM020618">
    <property type="protein sequence ID" value="KAK1860996.1"/>
    <property type="molecule type" value="Genomic_DNA"/>
</dbReference>
<evidence type="ECO:0000313" key="2">
    <source>
        <dbReference type="Proteomes" id="UP000798662"/>
    </source>
</evidence>
<evidence type="ECO:0000313" key="1">
    <source>
        <dbReference type="EMBL" id="KAK1860996.1"/>
    </source>
</evidence>
<sequence>MTEIKLEKTFPPNTKNSRGDYEEFTKSLPDDSCRYAVYDFEYEHQGATKNRIIFLLWSSDLSKVRTKLIYSSSAEGLVSKLGAGVQRQIQVTDRDELSYDEVAKKLVQHTAGY</sequence>
<dbReference type="Proteomes" id="UP000798662">
    <property type="component" value="Chromosome 1"/>
</dbReference>
<gene>
    <name evidence="1" type="ORF">I4F81_003582</name>
</gene>
<keyword evidence="2" id="KW-1185">Reference proteome</keyword>
<comment type="caution">
    <text evidence="1">The sequence shown here is derived from an EMBL/GenBank/DDBJ whole genome shotgun (WGS) entry which is preliminary data.</text>
</comment>
<proteinExistence type="predicted"/>